<evidence type="ECO:0000313" key="2">
    <source>
        <dbReference type="Proteomes" id="UP000824099"/>
    </source>
</evidence>
<reference evidence="1" key="2">
    <citation type="journal article" date="2021" name="PeerJ">
        <title>Extensive microbial diversity within the chicken gut microbiome revealed by metagenomics and culture.</title>
        <authorList>
            <person name="Gilroy R."/>
            <person name="Ravi A."/>
            <person name="Getino M."/>
            <person name="Pursley I."/>
            <person name="Horton D.L."/>
            <person name="Alikhan N.F."/>
            <person name="Baker D."/>
            <person name="Gharbi K."/>
            <person name="Hall N."/>
            <person name="Watson M."/>
            <person name="Adriaenssens E.M."/>
            <person name="Foster-Nyarko E."/>
            <person name="Jarju S."/>
            <person name="Secka A."/>
            <person name="Antonio M."/>
            <person name="Oren A."/>
            <person name="Chaudhuri R.R."/>
            <person name="La Ragione R."/>
            <person name="Hildebrand F."/>
            <person name="Pallen M.J."/>
        </authorList>
    </citation>
    <scope>NUCLEOTIDE SEQUENCE</scope>
    <source>
        <strain evidence="1">CHK160-1198</strain>
    </source>
</reference>
<protein>
    <submittedName>
        <fullName evidence="1">Uncharacterized protein</fullName>
    </submittedName>
</protein>
<organism evidence="1 2">
    <name type="scientific">Candidatus Avacidaminococcus intestinavium</name>
    <dbReference type="NCBI Taxonomy" id="2840684"/>
    <lineage>
        <taxon>Bacteria</taxon>
        <taxon>Bacillati</taxon>
        <taxon>Bacillota</taxon>
        <taxon>Negativicutes</taxon>
        <taxon>Acidaminococcales</taxon>
        <taxon>Acidaminococcaceae</taxon>
        <taxon>Acidaminococcaceae incertae sedis</taxon>
        <taxon>Candidatus Avacidaminococcus</taxon>
    </lineage>
</organism>
<reference evidence="1" key="1">
    <citation type="submission" date="2020-10" db="EMBL/GenBank/DDBJ databases">
        <authorList>
            <person name="Gilroy R."/>
        </authorList>
    </citation>
    <scope>NUCLEOTIDE SEQUENCE</scope>
    <source>
        <strain evidence="1">CHK160-1198</strain>
    </source>
</reference>
<dbReference type="EMBL" id="DVNI01000074">
    <property type="protein sequence ID" value="HIU64329.1"/>
    <property type="molecule type" value="Genomic_DNA"/>
</dbReference>
<accession>A0A9D1MPZ9</accession>
<dbReference type="AlphaFoldDB" id="A0A9D1MPZ9"/>
<sequence length="219" mass="25901">MDKGRIYNSIEYWNKYFNIANYEIEQKNKVKDVVVKEYIINANILVNDKNINSTLWLSFNNPYAVLGFVQYVFLPTLSYHLLRENEELQMPLIDTAILCEHLAASDLQEKEDLIRIFEQLQELWLLPEVELQKAICQTVKCINGLKIEKSIIAQTLLFNDALQVFEHIKEYIWSEEVFQEDFGCSYDWLEHLCRAFPKSSFFQRRLLKFLNNKVGCLVS</sequence>
<gene>
    <name evidence="1" type="ORF">IAB06_04755</name>
</gene>
<evidence type="ECO:0000313" key="1">
    <source>
        <dbReference type="EMBL" id="HIU64329.1"/>
    </source>
</evidence>
<name>A0A9D1MPZ9_9FIRM</name>
<proteinExistence type="predicted"/>
<dbReference type="Proteomes" id="UP000824099">
    <property type="component" value="Unassembled WGS sequence"/>
</dbReference>
<comment type="caution">
    <text evidence="1">The sequence shown here is derived from an EMBL/GenBank/DDBJ whole genome shotgun (WGS) entry which is preliminary data.</text>
</comment>